<evidence type="ECO:0008006" key="3">
    <source>
        <dbReference type="Google" id="ProtNLM"/>
    </source>
</evidence>
<comment type="caution">
    <text evidence="1">The sequence shown here is derived from an EMBL/GenBank/DDBJ whole genome shotgun (WGS) entry which is preliminary data.</text>
</comment>
<protein>
    <recommendedName>
        <fullName evidence="3">DUF4219 domain-containing protein</fullName>
    </recommendedName>
</protein>
<keyword evidence="2" id="KW-1185">Reference proteome</keyword>
<name>A0A9P5YJB1_9AGAR</name>
<evidence type="ECO:0000313" key="2">
    <source>
        <dbReference type="Proteomes" id="UP000807469"/>
    </source>
</evidence>
<dbReference type="AlphaFoldDB" id="A0A9P5YJB1"/>
<feature type="non-terminal residue" evidence="1">
    <location>
        <position position="1"/>
    </location>
</feature>
<evidence type="ECO:0000313" key="1">
    <source>
        <dbReference type="EMBL" id="KAF9470344.1"/>
    </source>
</evidence>
<dbReference type="Proteomes" id="UP000807469">
    <property type="component" value="Unassembled WGS sequence"/>
</dbReference>
<dbReference type="OrthoDB" id="3223501at2759"/>
<organism evidence="1 2">
    <name type="scientific">Pholiota conissans</name>
    <dbReference type="NCBI Taxonomy" id="109636"/>
    <lineage>
        <taxon>Eukaryota</taxon>
        <taxon>Fungi</taxon>
        <taxon>Dikarya</taxon>
        <taxon>Basidiomycota</taxon>
        <taxon>Agaricomycotina</taxon>
        <taxon>Agaricomycetes</taxon>
        <taxon>Agaricomycetidae</taxon>
        <taxon>Agaricales</taxon>
        <taxon>Agaricineae</taxon>
        <taxon>Strophariaceae</taxon>
        <taxon>Pholiota</taxon>
    </lineage>
</organism>
<dbReference type="EMBL" id="MU156056">
    <property type="protein sequence ID" value="KAF9470344.1"/>
    <property type="molecule type" value="Genomic_DNA"/>
</dbReference>
<gene>
    <name evidence="1" type="ORF">BDN70DRAFT_821508</name>
</gene>
<reference evidence="1" key="1">
    <citation type="submission" date="2020-11" db="EMBL/GenBank/DDBJ databases">
        <authorList>
            <consortium name="DOE Joint Genome Institute"/>
            <person name="Ahrendt S."/>
            <person name="Riley R."/>
            <person name="Andreopoulos W."/>
            <person name="Labutti K."/>
            <person name="Pangilinan J."/>
            <person name="Ruiz-Duenas F.J."/>
            <person name="Barrasa J.M."/>
            <person name="Sanchez-Garcia M."/>
            <person name="Camarero S."/>
            <person name="Miyauchi S."/>
            <person name="Serrano A."/>
            <person name="Linde D."/>
            <person name="Babiker R."/>
            <person name="Drula E."/>
            <person name="Ayuso-Fernandez I."/>
            <person name="Pacheco R."/>
            <person name="Padilla G."/>
            <person name="Ferreira P."/>
            <person name="Barriuso J."/>
            <person name="Kellner H."/>
            <person name="Castanera R."/>
            <person name="Alfaro M."/>
            <person name="Ramirez L."/>
            <person name="Pisabarro A.G."/>
            <person name="Kuo A."/>
            <person name="Tritt A."/>
            <person name="Lipzen A."/>
            <person name="He G."/>
            <person name="Yan M."/>
            <person name="Ng V."/>
            <person name="Cullen D."/>
            <person name="Martin F."/>
            <person name="Rosso M.-N."/>
            <person name="Henrissat B."/>
            <person name="Hibbett D."/>
            <person name="Martinez A.T."/>
            <person name="Grigoriev I.V."/>
        </authorList>
    </citation>
    <scope>NUCLEOTIDE SEQUENCE</scope>
    <source>
        <strain evidence="1">CIRM-BRFM 674</strain>
    </source>
</reference>
<accession>A0A9P5YJB1</accession>
<proteinExistence type="predicted"/>
<sequence>SSSLPNITKLNSTNYNTWADEVKAWLCSQNVWCIVDGLSTCLLTVLDAWQIKLDKAAGYIFLLVEDNQKIHLKAISDDPVKM</sequence>